<dbReference type="AlphaFoldDB" id="A0AAN9A7K7"/>
<evidence type="ECO:0000313" key="2">
    <source>
        <dbReference type="Proteomes" id="UP001381693"/>
    </source>
</evidence>
<dbReference type="PANTHER" id="PTHR32215">
    <property type="entry name" value="CILIA- AND FLAGELLA-ASSOCIATED PROTEIN 57"/>
    <property type="match status" value="1"/>
</dbReference>
<dbReference type="SUPFAM" id="SSF50978">
    <property type="entry name" value="WD40 repeat-like"/>
    <property type="match status" value="1"/>
</dbReference>
<dbReference type="Proteomes" id="UP001381693">
    <property type="component" value="Unassembled WGS sequence"/>
</dbReference>
<keyword evidence="2" id="KW-1185">Reference proteome</keyword>
<accession>A0AAN9A7K7</accession>
<comment type="caution">
    <text evidence="1">The sequence shown here is derived from an EMBL/GenBank/DDBJ whole genome shotgun (WGS) entry which is preliminary data.</text>
</comment>
<organism evidence="1 2">
    <name type="scientific">Halocaridina rubra</name>
    <name type="common">Hawaiian red shrimp</name>
    <dbReference type="NCBI Taxonomy" id="373956"/>
    <lineage>
        <taxon>Eukaryota</taxon>
        <taxon>Metazoa</taxon>
        <taxon>Ecdysozoa</taxon>
        <taxon>Arthropoda</taxon>
        <taxon>Crustacea</taxon>
        <taxon>Multicrustacea</taxon>
        <taxon>Malacostraca</taxon>
        <taxon>Eumalacostraca</taxon>
        <taxon>Eucarida</taxon>
        <taxon>Decapoda</taxon>
        <taxon>Pleocyemata</taxon>
        <taxon>Caridea</taxon>
        <taxon>Atyoidea</taxon>
        <taxon>Atyidae</taxon>
        <taxon>Halocaridina</taxon>
    </lineage>
</organism>
<evidence type="ECO:0000313" key="1">
    <source>
        <dbReference type="EMBL" id="KAK7077139.1"/>
    </source>
</evidence>
<feature type="non-terminal residue" evidence="1">
    <location>
        <position position="1"/>
    </location>
</feature>
<sequence>QFLAVCRGGESAAVSVWDMTTRKRQRFLNCPEMASDHYVAAAFSPDERMLAAQGGPPDWTLVLFLLEKGKVFSVLRLSDTPGLGPVASILYHPEDNGVLSVVGEKVLKLLKLNDKLLKTWGYQGGHNHNAHSQVWADQHTLLVGTDVGSILLLEEGELRTEIKVSHPHIGP</sequence>
<dbReference type="EMBL" id="JAXCGZ010009467">
    <property type="protein sequence ID" value="KAK7077139.1"/>
    <property type="molecule type" value="Genomic_DNA"/>
</dbReference>
<dbReference type="PANTHER" id="PTHR32215:SF0">
    <property type="entry name" value="CILIA- AND FLAGELLA-ASSOCIATED PROTEIN 57"/>
    <property type="match status" value="1"/>
</dbReference>
<proteinExistence type="predicted"/>
<dbReference type="InterPro" id="IPR015943">
    <property type="entry name" value="WD40/YVTN_repeat-like_dom_sf"/>
</dbReference>
<name>A0AAN9A7K7_HALRR</name>
<gene>
    <name evidence="1" type="ORF">SK128_007454</name>
</gene>
<reference evidence="1 2" key="1">
    <citation type="submission" date="2023-11" db="EMBL/GenBank/DDBJ databases">
        <title>Halocaridina rubra genome assembly.</title>
        <authorList>
            <person name="Smith C."/>
        </authorList>
    </citation>
    <scope>NUCLEOTIDE SEQUENCE [LARGE SCALE GENOMIC DNA]</scope>
    <source>
        <strain evidence="1">EP-1</strain>
        <tissue evidence="1">Whole</tissue>
    </source>
</reference>
<dbReference type="InterPro" id="IPR036322">
    <property type="entry name" value="WD40_repeat_dom_sf"/>
</dbReference>
<protein>
    <submittedName>
        <fullName evidence="1">Uncharacterized protein</fullName>
    </submittedName>
</protein>
<dbReference type="InterPro" id="IPR052993">
    <property type="entry name" value="CFA-57"/>
</dbReference>
<dbReference type="Gene3D" id="2.130.10.10">
    <property type="entry name" value="YVTN repeat-like/Quinoprotein amine dehydrogenase"/>
    <property type="match status" value="1"/>
</dbReference>